<feature type="domain" description="Methyltransferase" evidence="1">
    <location>
        <begin position="48"/>
        <end position="143"/>
    </location>
</feature>
<evidence type="ECO:0000313" key="3">
    <source>
        <dbReference type="Proteomes" id="UP000192578"/>
    </source>
</evidence>
<reference evidence="3" key="1">
    <citation type="submission" date="2017-01" db="EMBL/GenBank/DDBJ databases">
        <title>Comparative genomics of anhydrobiosis in the tardigrade Hypsibius dujardini.</title>
        <authorList>
            <person name="Yoshida Y."/>
            <person name="Koutsovoulos G."/>
            <person name="Laetsch D."/>
            <person name="Stevens L."/>
            <person name="Kumar S."/>
            <person name="Horikawa D."/>
            <person name="Ishino K."/>
            <person name="Komine S."/>
            <person name="Tomita M."/>
            <person name="Blaxter M."/>
            <person name="Arakawa K."/>
        </authorList>
    </citation>
    <scope>NUCLEOTIDE SEQUENCE [LARGE SCALE GENOMIC DNA]</scope>
    <source>
        <strain evidence="3">Z151</strain>
    </source>
</reference>
<gene>
    <name evidence="2" type="ORF">BV898_12655</name>
</gene>
<name>A0A1W0WD14_HYPEX</name>
<evidence type="ECO:0000313" key="2">
    <source>
        <dbReference type="EMBL" id="OQV13115.1"/>
    </source>
</evidence>
<keyword evidence="3" id="KW-1185">Reference proteome</keyword>
<comment type="caution">
    <text evidence="2">The sequence shown here is derived from an EMBL/GenBank/DDBJ whole genome shotgun (WGS) entry which is preliminary data.</text>
</comment>
<dbReference type="OrthoDB" id="540004at2759"/>
<dbReference type="InterPro" id="IPR041698">
    <property type="entry name" value="Methyltransf_25"/>
</dbReference>
<dbReference type="AlphaFoldDB" id="A0A1W0WD14"/>
<dbReference type="Pfam" id="PF13649">
    <property type="entry name" value="Methyltransf_25"/>
    <property type="match status" value="1"/>
</dbReference>
<protein>
    <recommendedName>
        <fullName evidence="1">Methyltransferase domain-containing protein</fullName>
    </recommendedName>
</protein>
<evidence type="ECO:0000259" key="1">
    <source>
        <dbReference type="Pfam" id="PF13649"/>
    </source>
</evidence>
<dbReference type="SUPFAM" id="SSF53335">
    <property type="entry name" value="S-adenosyl-L-methionine-dependent methyltransferases"/>
    <property type="match status" value="1"/>
</dbReference>
<dbReference type="Proteomes" id="UP000192578">
    <property type="component" value="Unassembled WGS sequence"/>
</dbReference>
<dbReference type="Gene3D" id="3.40.50.150">
    <property type="entry name" value="Vaccinia Virus protein VP39"/>
    <property type="match status" value="1"/>
</dbReference>
<accession>A0A1W0WD14</accession>
<dbReference type="InterPro" id="IPR029063">
    <property type="entry name" value="SAM-dependent_MTases_sf"/>
</dbReference>
<sequence>MTNVLQSATPAGSFLLTENKKGFMIEYLDSYCEEFIDIIKTSPKPVKVADFGVAFGYTTKLLLKAGADVIANDLSENHLDALWTSVTAQDRTHLRLLPGNVLDLELPAGSLHGILACRWIHFLTGEELRTVLAKFFKWLVPGGRLCLTAESVYLGSHKEIFDKYLERKANSVEWPGFVQVADLSTKRKQHMPSYLHLYDTDVLERELSKANFQIDRCGYIARPNYPEDLRNGGREAIGSIALNCPNHDALVKGTERHGGLPLGPHPLSPIADDAAVFTMAEDCGHFSIKNSSFSHCSLK</sequence>
<dbReference type="CDD" id="cd02440">
    <property type="entry name" value="AdoMet_MTases"/>
    <property type="match status" value="1"/>
</dbReference>
<dbReference type="EMBL" id="MTYJ01000130">
    <property type="protein sequence ID" value="OQV13115.1"/>
    <property type="molecule type" value="Genomic_DNA"/>
</dbReference>
<organism evidence="2 3">
    <name type="scientific">Hypsibius exemplaris</name>
    <name type="common">Freshwater tardigrade</name>
    <dbReference type="NCBI Taxonomy" id="2072580"/>
    <lineage>
        <taxon>Eukaryota</taxon>
        <taxon>Metazoa</taxon>
        <taxon>Ecdysozoa</taxon>
        <taxon>Tardigrada</taxon>
        <taxon>Eutardigrada</taxon>
        <taxon>Parachela</taxon>
        <taxon>Hypsibioidea</taxon>
        <taxon>Hypsibiidae</taxon>
        <taxon>Hypsibius</taxon>
    </lineage>
</organism>
<proteinExistence type="predicted"/>